<dbReference type="AlphaFoldDB" id="A0A174P1C5"/>
<name>A0A174P1C5_9FIRM</name>
<gene>
    <name evidence="1" type="ORF">ERS852551_01157</name>
</gene>
<accession>A0A174P1C5</accession>
<reference evidence="1 2" key="1">
    <citation type="submission" date="2015-09" db="EMBL/GenBank/DDBJ databases">
        <authorList>
            <consortium name="Pathogen Informatics"/>
        </authorList>
    </citation>
    <scope>NUCLEOTIDE SEQUENCE [LARGE SCALE GENOMIC DNA]</scope>
    <source>
        <strain evidence="1 2">2789STDY5834939</strain>
    </source>
</reference>
<sequence>MHNDADQRNPITFRDRYKRVSGFLCPSGFSSKCTWIGIVESKHIVAVIQPPRLRLLICRRNLIGRGSRQRAKFRILHSRTRDQSHIIGACIMGWIRQAICVCKMCILRAKLLGAVVHQHGERLCTAGNMRRQHARGIICRFNHHGIFQLLYRQLFAASQCNVCGITRHLSHNLVCDSYDIARLGTLHRQKAGHNLRNACRIHLLVHIFFKQNLSRISIHQNGRFRIKLRRIEQLLRIVRKYPCWKQQRQRQRRQQRHQQPSIHDYLVVYNQLFIKII</sequence>
<evidence type="ECO:0000313" key="1">
    <source>
        <dbReference type="EMBL" id="CUP54852.1"/>
    </source>
</evidence>
<proteinExistence type="predicted"/>
<organism evidence="1 2">
    <name type="scientific">Anaerotruncus colihominis</name>
    <dbReference type="NCBI Taxonomy" id="169435"/>
    <lineage>
        <taxon>Bacteria</taxon>
        <taxon>Bacillati</taxon>
        <taxon>Bacillota</taxon>
        <taxon>Clostridia</taxon>
        <taxon>Eubacteriales</taxon>
        <taxon>Oscillospiraceae</taxon>
        <taxon>Anaerotruncus</taxon>
    </lineage>
</organism>
<evidence type="ECO:0000313" key="2">
    <source>
        <dbReference type="Proteomes" id="UP000095765"/>
    </source>
</evidence>
<dbReference type="EMBL" id="CZBE01000006">
    <property type="protein sequence ID" value="CUP54852.1"/>
    <property type="molecule type" value="Genomic_DNA"/>
</dbReference>
<protein>
    <submittedName>
        <fullName evidence="1">Uncharacterized protein</fullName>
    </submittedName>
</protein>
<dbReference type="Proteomes" id="UP000095765">
    <property type="component" value="Unassembled WGS sequence"/>
</dbReference>